<reference evidence="1 2" key="1">
    <citation type="submission" date="2017-12" db="EMBL/GenBank/DDBJ databases">
        <authorList>
            <person name="Pombert J.-F."/>
            <person name="Haag K.L."/>
            <person name="Ebert D."/>
        </authorList>
    </citation>
    <scope>NUCLEOTIDE SEQUENCE [LARGE SCALE GENOMIC DNA]</scope>
    <source>
        <strain evidence="1">IL-BN-2</strain>
    </source>
</reference>
<comment type="caution">
    <text evidence="1">The sequence shown here is derived from an EMBL/GenBank/DDBJ whole genome shotgun (WGS) entry which is preliminary data.</text>
</comment>
<sequence>MFEENQDFSYNSLMRSTNFESASGVLQTQSKIMFEIRKVEKKTYFNKRLKLNDYIYEYSFGKNHRRKTLDALYLKLVELFIKYHDPCVPPPRVLCFSGYFQCNFNINNSLHL</sequence>
<dbReference type="Proteomes" id="UP000293045">
    <property type="component" value="Unassembled WGS sequence"/>
</dbReference>
<protein>
    <submittedName>
        <fullName evidence="1">Uncharacterized protein</fullName>
    </submittedName>
</protein>
<organism evidence="1 2">
    <name type="scientific">Hamiltosporidium magnivora</name>
    <dbReference type="NCBI Taxonomy" id="148818"/>
    <lineage>
        <taxon>Eukaryota</taxon>
        <taxon>Fungi</taxon>
        <taxon>Fungi incertae sedis</taxon>
        <taxon>Microsporidia</taxon>
        <taxon>Dubosqiidae</taxon>
        <taxon>Hamiltosporidium</taxon>
    </lineage>
</organism>
<gene>
    <name evidence="1" type="ORF">CWI39_2846p0010</name>
</gene>
<proteinExistence type="predicted"/>
<evidence type="ECO:0000313" key="2">
    <source>
        <dbReference type="Proteomes" id="UP000293045"/>
    </source>
</evidence>
<dbReference type="AlphaFoldDB" id="A0A4Q9KSA0"/>
<accession>A0A4Q9KSA0</accession>
<name>A0A4Q9KSA0_9MICR</name>
<dbReference type="EMBL" id="PIXR01002846">
    <property type="protein sequence ID" value="TBT97613.1"/>
    <property type="molecule type" value="Genomic_DNA"/>
</dbReference>
<evidence type="ECO:0000313" key="1">
    <source>
        <dbReference type="EMBL" id="TBT97613.1"/>
    </source>
</evidence>
<dbReference type="VEuPathDB" id="MicrosporidiaDB:CWI39_2846p0010"/>